<dbReference type="InterPro" id="IPR036465">
    <property type="entry name" value="vWFA_dom_sf"/>
</dbReference>
<dbReference type="Gene3D" id="3.40.50.410">
    <property type="entry name" value="von Willebrand factor, type A domain"/>
    <property type="match status" value="2"/>
</dbReference>
<keyword evidence="2" id="KW-0677">Repeat</keyword>
<dbReference type="PANTHER" id="PTHR46708">
    <property type="entry name" value="TENASCIN"/>
    <property type="match status" value="1"/>
</dbReference>
<feature type="domain" description="Fibronectin type-III" evidence="5">
    <location>
        <begin position="401"/>
        <end position="490"/>
    </location>
</feature>
<proteinExistence type="predicted"/>
<dbReference type="Pfam" id="PF00041">
    <property type="entry name" value="fn3"/>
    <property type="match status" value="8"/>
</dbReference>
<keyword evidence="7" id="KW-1185">Reference proteome</keyword>
<evidence type="ECO:0000259" key="5">
    <source>
        <dbReference type="PROSITE" id="PS50853"/>
    </source>
</evidence>
<dbReference type="Pfam" id="PF00092">
    <property type="entry name" value="VWA"/>
    <property type="match status" value="1"/>
</dbReference>
<evidence type="ECO:0000313" key="7">
    <source>
        <dbReference type="Proteomes" id="UP001176940"/>
    </source>
</evidence>
<evidence type="ECO:0000256" key="1">
    <source>
        <dbReference type="ARBA" id="ARBA00004239"/>
    </source>
</evidence>
<sequence>MVRGYRVSWKSLFDDESGEKNVPGDVINTMLDNLTPETKYQISVFANYKSGEGPPLEGEATTEVSPDAKKLRVTDETENTMKVTWQPAPGNVVNYRVIYRPRAGGRQVSAKVPPAVTSTVLKRLQPKTTYDITVVPVYRSGDGKARQGEGTTASPFKPPRNLKTSDPTMSTFRVTWEPAPGEVKGYKITFHPLGDEEQLGEMIVGPYDNTVVLEELRASTSYKVNVFGMFDKGESSPLIGEEMTTQSDAPDVAVDSGLECKTNAAADVVLLVDGSWSIGRPNFRTVRSFISRLVEVFEIGPDRVQIALAQYSGDPRTEWQLKTHATKKSLMDAVANLPYKGGNTLTGIKNADENELKEIATDPDEVYVFNVNDFSQLTNIVDPVTTNLCNSVKGGGDALEPPSNLVTSEPTTRSFRVTWVPPSHSVDRFRVEYYPVAGGRPQEVTVSRNERSTVLIDLKPETEYEVKVYSVVEGESSQPLVGQETTLPIPTIRNLNIYDIGTTTMRVRWEAAQGATGYQLLYEPVNATVPSTEKEVRVGPTVTDIRLEELFPNTEYTLTVYALVDDLTSDPLTAQEVTLPIQGPGNIRLQDITHSSMKVLWDPAPGNVRKYIVRYKAETEEDFKEVEVDGSRTTTPLTDLFSETEYDVSVTAVMQDGLSSPARFTQGTTTPVPAPLNLRFSEITTNSFRGTWDHGAPDVALYRISWTPVGQLERKKETILEGEKNSLVFEELDSDTRYEVSVTAIYPDESESEDLIGVEKTLPKIPVTTPTPRNGPRNLQVFNATSSSLTVRWDPASGKVQRYRIFYQPAVGDGAEQTVS</sequence>
<dbReference type="Proteomes" id="UP001176940">
    <property type="component" value="Unassembled WGS sequence"/>
</dbReference>
<feature type="domain" description="VWFA" evidence="4">
    <location>
        <begin position="267"/>
        <end position="347"/>
    </location>
</feature>
<dbReference type="EMBL" id="CAUEEQ010026073">
    <property type="protein sequence ID" value="CAJ0946844.1"/>
    <property type="molecule type" value="Genomic_DNA"/>
</dbReference>
<dbReference type="SMART" id="SM00060">
    <property type="entry name" value="FN3"/>
    <property type="match status" value="6"/>
</dbReference>
<dbReference type="InterPro" id="IPR013783">
    <property type="entry name" value="Ig-like_fold"/>
</dbReference>
<feature type="region of interest" description="Disordered" evidence="3">
    <location>
        <begin position="141"/>
        <end position="167"/>
    </location>
</feature>
<feature type="domain" description="Fibronectin type-III" evidence="5">
    <location>
        <begin position="158"/>
        <end position="248"/>
    </location>
</feature>
<dbReference type="InterPro" id="IPR002035">
    <property type="entry name" value="VWF_A"/>
</dbReference>
<evidence type="ECO:0000256" key="2">
    <source>
        <dbReference type="ARBA" id="ARBA00022737"/>
    </source>
</evidence>
<feature type="domain" description="Fibronectin type-III" evidence="5">
    <location>
        <begin position="65"/>
        <end position="156"/>
    </location>
</feature>
<dbReference type="SMART" id="SM00327">
    <property type="entry name" value="VWA"/>
    <property type="match status" value="1"/>
</dbReference>
<comment type="subcellular location">
    <subcellularLocation>
        <location evidence="1">Secreted</location>
        <location evidence="1">Extracellular space</location>
    </subcellularLocation>
</comment>
<evidence type="ECO:0000259" key="4">
    <source>
        <dbReference type="PROSITE" id="PS50234"/>
    </source>
</evidence>
<evidence type="ECO:0000256" key="3">
    <source>
        <dbReference type="SAM" id="MobiDB-lite"/>
    </source>
</evidence>
<feature type="domain" description="Fibronectin type-III" evidence="5">
    <location>
        <begin position="583"/>
        <end position="672"/>
    </location>
</feature>
<dbReference type="SUPFAM" id="SSF53300">
    <property type="entry name" value="vWA-like"/>
    <property type="match status" value="1"/>
</dbReference>
<accession>A0ABN9LT09</accession>
<gene>
    <name evidence="6" type="ORF">RIMI_LOCUS11488792</name>
</gene>
<feature type="domain" description="Fibronectin type-III" evidence="5">
    <location>
        <begin position="491"/>
        <end position="582"/>
    </location>
</feature>
<dbReference type="PANTHER" id="PTHR46708:SF7">
    <property type="entry name" value="FIBRONECTIN TYPE-III DOMAIN-CONTAINING PROTEIN"/>
    <property type="match status" value="1"/>
</dbReference>
<dbReference type="InterPro" id="IPR036116">
    <property type="entry name" value="FN3_sf"/>
</dbReference>
<dbReference type="InterPro" id="IPR003961">
    <property type="entry name" value="FN3_dom"/>
</dbReference>
<dbReference type="PROSITE" id="PS50234">
    <property type="entry name" value="VWFA"/>
    <property type="match status" value="1"/>
</dbReference>
<feature type="domain" description="Fibronectin type-III" evidence="5">
    <location>
        <begin position="1"/>
        <end position="64"/>
    </location>
</feature>
<feature type="domain" description="Fibronectin type-III" evidence="5">
    <location>
        <begin position="674"/>
        <end position="772"/>
    </location>
</feature>
<dbReference type="CDD" id="cd00063">
    <property type="entry name" value="FN3"/>
    <property type="match status" value="8"/>
</dbReference>
<organism evidence="6 7">
    <name type="scientific">Ranitomeya imitator</name>
    <name type="common">mimic poison frog</name>
    <dbReference type="NCBI Taxonomy" id="111125"/>
    <lineage>
        <taxon>Eukaryota</taxon>
        <taxon>Metazoa</taxon>
        <taxon>Chordata</taxon>
        <taxon>Craniata</taxon>
        <taxon>Vertebrata</taxon>
        <taxon>Euteleostomi</taxon>
        <taxon>Amphibia</taxon>
        <taxon>Batrachia</taxon>
        <taxon>Anura</taxon>
        <taxon>Neobatrachia</taxon>
        <taxon>Hyloidea</taxon>
        <taxon>Dendrobatidae</taxon>
        <taxon>Dendrobatinae</taxon>
        <taxon>Ranitomeya</taxon>
    </lineage>
</organism>
<evidence type="ECO:0000313" key="6">
    <source>
        <dbReference type="EMBL" id="CAJ0946844.1"/>
    </source>
</evidence>
<name>A0ABN9LT09_9NEOB</name>
<dbReference type="SUPFAM" id="SSF49265">
    <property type="entry name" value="Fibronectin type III"/>
    <property type="match status" value="6"/>
</dbReference>
<dbReference type="Gene3D" id="2.60.40.10">
    <property type="entry name" value="Immunoglobulins"/>
    <property type="match status" value="8"/>
</dbReference>
<feature type="domain" description="Fibronectin type-III" evidence="5">
    <location>
        <begin position="775"/>
        <end position="820"/>
    </location>
</feature>
<protein>
    <recommendedName>
        <fullName evidence="8">Collagen alpha-1(XII) chain</fullName>
    </recommendedName>
</protein>
<dbReference type="InterPro" id="IPR050991">
    <property type="entry name" value="ECM_Regulatory_Proteins"/>
</dbReference>
<dbReference type="PRINTS" id="PR00453">
    <property type="entry name" value="VWFADOMAIN"/>
</dbReference>
<reference evidence="6" key="1">
    <citation type="submission" date="2023-07" db="EMBL/GenBank/DDBJ databases">
        <authorList>
            <person name="Stuckert A."/>
        </authorList>
    </citation>
    <scope>NUCLEOTIDE SEQUENCE</scope>
</reference>
<dbReference type="PROSITE" id="PS50853">
    <property type="entry name" value="FN3"/>
    <property type="match status" value="8"/>
</dbReference>
<comment type="caution">
    <text evidence="6">The sequence shown here is derived from an EMBL/GenBank/DDBJ whole genome shotgun (WGS) entry which is preliminary data.</text>
</comment>
<evidence type="ECO:0008006" key="8">
    <source>
        <dbReference type="Google" id="ProtNLM"/>
    </source>
</evidence>